<evidence type="ECO:0000256" key="2">
    <source>
        <dbReference type="ARBA" id="ARBA00022840"/>
    </source>
</evidence>
<dbReference type="GO" id="GO:0000146">
    <property type="term" value="F:microfilament motor activity"/>
    <property type="evidence" value="ECO:0007669"/>
    <property type="project" value="TreeGrafter"/>
</dbReference>
<dbReference type="OrthoDB" id="6108017at2759"/>
<protein>
    <submittedName>
        <fullName evidence="11">Ankyrin repeat domain protein</fullName>
    </submittedName>
</protein>
<evidence type="ECO:0000256" key="4">
    <source>
        <dbReference type="ARBA" id="ARBA00023175"/>
    </source>
</evidence>
<evidence type="ECO:0000259" key="10">
    <source>
        <dbReference type="PROSITE" id="PS51456"/>
    </source>
</evidence>
<keyword evidence="6" id="KW-0040">ANK repeat</keyword>
<dbReference type="Pfam" id="PF00063">
    <property type="entry name" value="Myosin_head"/>
    <property type="match status" value="1"/>
</dbReference>
<comment type="similarity">
    <text evidence="7">Belongs to the TRAFAC class myosin-kinesin ATPase superfamily. Myosin family.</text>
</comment>
<evidence type="ECO:0000256" key="6">
    <source>
        <dbReference type="PROSITE-ProRule" id="PRU00023"/>
    </source>
</evidence>
<feature type="region of interest" description="Disordered" evidence="9">
    <location>
        <begin position="1"/>
        <end position="20"/>
    </location>
</feature>
<reference evidence="11" key="1">
    <citation type="journal article" date="2021" name="Sci. Rep.">
        <title>Diploid genomic architecture of Nitzschia inconspicua, an elite biomass production diatom.</title>
        <authorList>
            <person name="Oliver A."/>
            <person name="Podell S."/>
            <person name="Pinowska A."/>
            <person name="Traller J.C."/>
            <person name="Smith S.R."/>
            <person name="McClure R."/>
            <person name="Beliaev A."/>
            <person name="Bohutskyi P."/>
            <person name="Hill E.A."/>
            <person name="Rabines A."/>
            <person name="Zheng H."/>
            <person name="Allen L.Z."/>
            <person name="Kuo A."/>
            <person name="Grigoriev I.V."/>
            <person name="Allen A.E."/>
            <person name="Hazlebeck D."/>
            <person name="Allen E.E."/>
        </authorList>
    </citation>
    <scope>NUCLEOTIDE SEQUENCE</scope>
    <source>
        <strain evidence="11">Hildebrandi</strain>
    </source>
</reference>
<feature type="compositionally biased region" description="Basic residues" evidence="9">
    <location>
        <begin position="1"/>
        <end position="14"/>
    </location>
</feature>
<dbReference type="EMBL" id="JAGRRH010000013">
    <property type="protein sequence ID" value="KAG7360962.1"/>
    <property type="molecule type" value="Genomic_DNA"/>
</dbReference>
<reference evidence="11" key="2">
    <citation type="submission" date="2021-04" db="EMBL/GenBank/DDBJ databases">
        <authorList>
            <person name="Podell S."/>
        </authorList>
    </citation>
    <scope>NUCLEOTIDE SEQUENCE</scope>
    <source>
        <strain evidence="11">Hildebrandi</strain>
    </source>
</reference>
<dbReference type="GO" id="GO:0016459">
    <property type="term" value="C:myosin complex"/>
    <property type="evidence" value="ECO:0007669"/>
    <property type="project" value="UniProtKB-KW"/>
</dbReference>
<feature type="region of interest" description="Actin-binding" evidence="7">
    <location>
        <begin position="806"/>
        <end position="828"/>
    </location>
</feature>
<feature type="region of interest" description="Disordered" evidence="9">
    <location>
        <begin position="25"/>
        <end position="57"/>
    </location>
</feature>
<feature type="repeat" description="ANK" evidence="6">
    <location>
        <begin position="1482"/>
        <end position="1517"/>
    </location>
</feature>
<dbReference type="GO" id="GO:0051015">
    <property type="term" value="F:actin filament binding"/>
    <property type="evidence" value="ECO:0007669"/>
    <property type="project" value="TreeGrafter"/>
</dbReference>
<dbReference type="GO" id="GO:0005524">
    <property type="term" value="F:ATP binding"/>
    <property type="evidence" value="ECO:0007669"/>
    <property type="project" value="UniProtKB-UniRule"/>
</dbReference>
<organism evidence="11 12">
    <name type="scientific">Nitzschia inconspicua</name>
    <dbReference type="NCBI Taxonomy" id="303405"/>
    <lineage>
        <taxon>Eukaryota</taxon>
        <taxon>Sar</taxon>
        <taxon>Stramenopiles</taxon>
        <taxon>Ochrophyta</taxon>
        <taxon>Bacillariophyta</taxon>
        <taxon>Bacillariophyceae</taxon>
        <taxon>Bacillariophycidae</taxon>
        <taxon>Bacillariales</taxon>
        <taxon>Bacillariaceae</taxon>
        <taxon>Nitzschia</taxon>
    </lineage>
</organism>
<evidence type="ECO:0000256" key="3">
    <source>
        <dbReference type="ARBA" id="ARBA00023123"/>
    </source>
</evidence>
<dbReference type="PANTHER" id="PTHR13140:SF845">
    <property type="entry name" value="MYOSIN-LIKE PROTEIN"/>
    <property type="match status" value="1"/>
</dbReference>
<accession>A0A9K3LFA7</accession>
<dbReference type="GO" id="GO:0016020">
    <property type="term" value="C:membrane"/>
    <property type="evidence" value="ECO:0007669"/>
    <property type="project" value="TreeGrafter"/>
</dbReference>
<dbReference type="Proteomes" id="UP000693970">
    <property type="component" value="Unassembled WGS sequence"/>
</dbReference>
<proteinExistence type="inferred from homology"/>
<keyword evidence="5 7" id="KW-0009">Actin-binding</keyword>
<evidence type="ECO:0000256" key="1">
    <source>
        <dbReference type="ARBA" id="ARBA00022741"/>
    </source>
</evidence>
<dbReference type="SMART" id="SM00015">
    <property type="entry name" value="IQ"/>
    <property type="match status" value="4"/>
</dbReference>
<keyword evidence="1 7" id="KW-0547">Nucleotide-binding</keyword>
<gene>
    <name evidence="11" type="ORF">IV203_036061</name>
</gene>
<feature type="repeat" description="ANK" evidence="6">
    <location>
        <begin position="1331"/>
        <end position="1363"/>
    </location>
</feature>
<evidence type="ECO:0000256" key="5">
    <source>
        <dbReference type="ARBA" id="ARBA00023203"/>
    </source>
</evidence>
<keyword evidence="4 7" id="KW-0505">Motor protein</keyword>
<dbReference type="PROSITE" id="PS50297">
    <property type="entry name" value="ANK_REP_REGION"/>
    <property type="match status" value="3"/>
</dbReference>
<dbReference type="PROSITE" id="PS50088">
    <property type="entry name" value="ANK_REPEAT"/>
    <property type="match status" value="3"/>
</dbReference>
<dbReference type="InterPro" id="IPR000048">
    <property type="entry name" value="IQ_motif_EF-hand-BS"/>
</dbReference>
<dbReference type="InterPro" id="IPR001609">
    <property type="entry name" value="Myosin_head_motor_dom-like"/>
</dbReference>
<dbReference type="Pfam" id="PF00612">
    <property type="entry name" value="IQ"/>
    <property type="match status" value="1"/>
</dbReference>
<dbReference type="GO" id="GO:0007015">
    <property type="term" value="P:actin filament organization"/>
    <property type="evidence" value="ECO:0007669"/>
    <property type="project" value="TreeGrafter"/>
</dbReference>
<dbReference type="CDD" id="cd00124">
    <property type="entry name" value="MYSc"/>
    <property type="match status" value="1"/>
</dbReference>
<evidence type="ECO:0000256" key="8">
    <source>
        <dbReference type="SAM" id="Coils"/>
    </source>
</evidence>
<sequence length="1703" mass="192267">MERRRSRTPGKRRFLNAAVSRTDVASNERLMTSKISIEDRRSMSPSSKRESSSKSNTEHNYVWVRTEIVEAIWSNHGTLPKEWKPKRKRGRDDSWGWTRAYVVQSSTNAVSHTSTDRRSVTSLSYRLKATDTKYSTLLATLTVDDDEFAPPHLKGATVSLSFNPNDTETVCNANGWWIQPETCNNPPHDLTSLTHLHEPAVVYCLQRRYHQNSIYTYTGKVLLALNPFQSLEGVYGEDVMKRYCVSGPPKQGNSTVSPTPPPHAYAVAQDAYHALMEQGDNQSILVSGESGSGKTVTVKVIMSYLANQSRRSLHPSTPQYNDAGHHHTWDYGVLADGDGIEAQILSSNPILESFGNARTVRNDNSSRFGKFLQLYFTPSAGALVSASVETYLLEKVRIVTQTSGERNYHVFYELLAGLSQEERKLLRIENETPQDFRMTASSGTFHRRDGVDDRDSFKSLQQAMDTLEVASAVQRDLFTVVCALLHLSNVSFAMKDSTEECELVASQSLEDALHLLGVSQLAINNAFCTCAIEARGEVFHKTLTVAQGQKAQEAFIKATYEALFKFIVALINQSINSYVGTAISRDELPRIGILDIFGFECFDTNSFEQLCINYCNEALQQQFNRFMFKLEQQEYNEEGIDWSFIEFPDNEDVLALIENRRDGIFEILDENCRLSSCTDSSFVRSVVERCENHPRFGSSQIQRANQTFTVEHYLGTVAYCCEGFLEKNKDDLPKQSTDLLLSSSRSFMLHLGGWLVGGGKINHRNTSISSVETSRSPTGKDRLLPTRNSVSSILRETVSSQFRIQLHELRIRIDSTTPHFVRCLKPNEDLTPNKFNASMIADQLRCAGVLEAIRVSRIGFPHRFYHEQFLGRYGILANQNLPHGEGGRKHCTSLITSLIPKVSTELNRMHDSSEEASSKMVSQGMQVGVCRVFLRAKIFRALESLRTEKLGKAAILIQKHLRRFQASMEFRLTQEAVGVIQCFVRKIKIERNVRLRRRNFAASKIQASWRRFFAETELMAAKLIALFCQAYWRGMIARRFYRGWIFERRVITLQRCWRKWKGVREYRRTLDALLRVQCFLRCCAAKKVFKERKRAVRTLDFISEDRNRYREEANRLREEVERLRSLNDATICNKSDDEMARLRAEVSRLHELLSMNHFHTTDESTSQPLSKATVIRSPDLIEPRHTCKNEWSNGPGRGQADWSPPAAVSLSDAASSPNISLLDMDRDHEVALFSQGLTDRVILLDDGSVMVSESPLNHAGKQRQRIPSCTLSLVSEEEERRHRMEKVPFPENECELTRFHWSIQTKNQPLMADIVSQCQDPLVLVNHPNPEGKTALHVAAECDNISAAVQALELGAVANVQDHLGNTALHLAKAEGMVEILLGKGSANPNIPNSDGKSALHVHVERLDTKAVSLLLKKGAKADAADHTNWFTPLHLAVMSSSSSNRLSFYPNDELNRGKHCLMVDLLCDDESTFDLNYQDCHGNTPLHYAVQEATPDSADIISILLGKGADPNLPNLRNQQALLLLCHNNELRKLGVFYQCLQTLLNYGAETSSQSKTGCTPLHLCLYHYDIDSAVLLLHYAAELHLVWKKPKSWESHWEDNGSSDVLPLDMVSDDQSLYRILAAIKTPGKLAPSRPWCMQCKSLLKAPTSNGTHCGHCGRHLCIDCIWGSLPPDYFPPSFKVSIPMDICNVCKDILLPRDLR</sequence>
<feature type="coiled-coil region" evidence="8">
    <location>
        <begin position="1099"/>
        <end position="1152"/>
    </location>
</feature>
<dbReference type="PROSITE" id="PS51456">
    <property type="entry name" value="MYOSIN_MOTOR"/>
    <property type="match status" value="1"/>
</dbReference>
<feature type="repeat" description="ANK" evidence="6">
    <location>
        <begin position="1395"/>
        <end position="1427"/>
    </location>
</feature>
<dbReference type="PROSITE" id="PS50096">
    <property type="entry name" value="IQ"/>
    <property type="match status" value="1"/>
</dbReference>
<feature type="binding site" evidence="7">
    <location>
        <begin position="288"/>
        <end position="295"/>
    </location>
    <ligand>
        <name>ATP</name>
        <dbReference type="ChEBI" id="CHEBI:30616"/>
    </ligand>
</feature>
<name>A0A9K3LFA7_9STRA</name>
<keyword evidence="3 7" id="KW-0518">Myosin</keyword>
<dbReference type="GO" id="GO:0005737">
    <property type="term" value="C:cytoplasm"/>
    <property type="evidence" value="ECO:0007669"/>
    <property type="project" value="TreeGrafter"/>
</dbReference>
<evidence type="ECO:0000256" key="7">
    <source>
        <dbReference type="PROSITE-ProRule" id="PRU00782"/>
    </source>
</evidence>
<dbReference type="PANTHER" id="PTHR13140">
    <property type="entry name" value="MYOSIN"/>
    <property type="match status" value="1"/>
</dbReference>
<dbReference type="SMART" id="SM00248">
    <property type="entry name" value="ANK"/>
    <property type="match status" value="7"/>
</dbReference>
<feature type="compositionally biased region" description="Basic and acidic residues" evidence="9">
    <location>
        <begin position="36"/>
        <end position="52"/>
    </location>
</feature>
<dbReference type="InterPro" id="IPR002110">
    <property type="entry name" value="Ankyrin_rpt"/>
</dbReference>
<evidence type="ECO:0000313" key="12">
    <source>
        <dbReference type="Proteomes" id="UP000693970"/>
    </source>
</evidence>
<dbReference type="Pfam" id="PF12796">
    <property type="entry name" value="Ank_2"/>
    <property type="match status" value="2"/>
</dbReference>
<dbReference type="FunFam" id="1.10.10.820:FF:000001">
    <property type="entry name" value="Myosin heavy chain"/>
    <property type="match status" value="1"/>
</dbReference>
<feature type="domain" description="Myosin motor" evidence="10">
    <location>
        <begin position="185"/>
        <end position="947"/>
    </location>
</feature>
<keyword evidence="12" id="KW-1185">Reference proteome</keyword>
<feature type="compositionally biased region" description="Polar residues" evidence="9">
    <location>
        <begin position="25"/>
        <end position="35"/>
    </location>
</feature>
<feature type="region of interest" description="Disordered" evidence="9">
    <location>
        <begin position="1189"/>
        <end position="1209"/>
    </location>
</feature>
<comment type="caution">
    <text evidence="11">The sequence shown here is derived from an EMBL/GenBank/DDBJ whole genome shotgun (WGS) entry which is preliminary data.</text>
</comment>
<evidence type="ECO:0000256" key="9">
    <source>
        <dbReference type="SAM" id="MobiDB-lite"/>
    </source>
</evidence>
<evidence type="ECO:0000313" key="11">
    <source>
        <dbReference type="EMBL" id="KAG7360962.1"/>
    </source>
</evidence>
<keyword evidence="8" id="KW-0175">Coiled coil</keyword>
<keyword evidence="2 7" id="KW-0067">ATP-binding</keyword>
<dbReference type="SMART" id="SM00242">
    <property type="entry name" value="MYSc"/>
    <property type="match status" value="1"/>
</dbReference>